<dbReference type="InterPro" id="IPR036291">
    <property type="entry name" value="NAD(P)-bd_dom_sf"/>
</dbReference>
<reference evidence="3" key="1">
    <citation type="submission" date="2015-11" db="EMBL/GenBank/DDBJ databases">
        <title>De novo transcriptome assembly of four potential Pierce s Disease insect vectors from Arizona vineyards.</title>
        <authorList>
            <person name="Tassone E.E."/>
        </authorList>
    </citation>
    <scope>NUCLEOTIDE SEQUENCE</scope>
</reference>
<dbReference type="PRINTS" id="PR00080">
    <property type="entry name" value="SDRFAMILY"/>
</dbReference>
<comment type="similarity">
    <text evidence="2">Belongs to the short-chain dehydrogenases/reductases (SDR) family.</text>
</comment>
<sequence>ANCHNNSVWFRAMGWLFGDKWQQQARLDGKTAVITGSNSGVGFYTALDYYKRGCRVILACRNRSKTKTAANLIKTTCSDLKHVGEVEIVSLDLSSLQSVRDCASQLLNQESTIHILVNNAGVVMHERELTKDGYEIQFATNHLGHFLLTLLLLPRLLRSAPARIINVTSEPHCIANSIDFDDINCEKSFFYHTAYSQTKLANILFTNELVNRLKSARVTDVTVYSVNPGAVDTQLSGDFAAMILPGLGWLYSKFKWMVMQSGELGARTTVYCGVANETAHQTGLYYTNCQIAEPPTAAKNEKMAKLLWQKSLAMTQFDRNANPFKLD</sequence>
<dbReference type="Pfam" id="PF00106">
    <property type="entry name" value="adh_short"/>
    <property type="match status" value="1"/>
</dbReference>
<name>A0A1B6MAJ5_9HEMI</name>
<dbReference type="PANTHER" id="PTHR43157">
    <property type="entry name" value="PHOSPHATIDYLINOSITOL-GLYCAN BIOSYNTHESIS CLASS F PROTEIN-RELATED"/>
    <property type="match status" value="1"/>
</dbReference>
<dbReference type="GO" id="GO:0016491">
    <property type="term" value="F:oxidoreductase activity"/>
    <property type="evidence" value="ECO:0007669"/>
    <property type="project" value="UniProtKB-KW"/>
</dbReference>
<evidence type="ECO:0000313" key="3">
    <source>
        <dbReference type="EMBL" id="JAT32938.1"/>
    </source>
</evidence>
<dbReference type="InterPro" id="IPR002347">
    <property type="entry name" value="SDR_fam"/>
</dbReference>
<feature type="non-terminal residue" evidence="3">
    <location>
        <position position="1"/>
    </location>
</feature>
<dbReference type="PANTHER" id="PTHR43157:SF73">
    <property type="entry name" value="WW DOMAIN-CONTAINING OXIDOREDUCTASE-LIKE PROTEIN"/>
    <property type="match status" value="1"/>
</dbReference>
<protein>
    <submittedName>
        <fullName evidence="3">Uncharacterized protein</fullName>
    </submittedName>
</protein>
<proteinExistence type="inferred from homology"/>
<organism evidence="3">
    <name type="scientific">Graphocephala atropunctata</name>
    <dbReference type="NCBI Taxonomy" id="36148"/>
    <lineage>
        <taxon>Eukaryota</taxon>
        <taxon>Metazoa</taxon>
        <taxon>Ecdysozoa</taxon>
        <taxon>Arthropoda</taxon>
        <taxon>Hexapoda</taxon>
        <taxon>Insecta</taxon>
        <taxon>Pterygota</taxon>
        <taxon>Neoptera</taxon>
        <taxon>Paraneoptera</taxon>
        <taxon>Hemiptera</taxon>
        <taxon>Auchenorrhyncha</taxon>
        <taxon>Membracoidea</taxon>
        <taxon>Cicadellidae</taxon>
        <taxon>Cicadellinae</taxon>
        <taxon>Cicadellini</taxon>
        <taxon>Graphocephala</taxon>
    </lineage>
</organism>
<gene>
    <name evidence="3" type="ORF">g.16270</name>
</gene>
<accession>A0A1B6MAJ5</accession>
<dbReference type="PRINTS" id="PR00081">
    <property type="entry name" value="GDHRDH"/>
</dbReference>
<evidence type="ECO:0000256" key="1">
    <source>
        <dbReference type="ARBA" id="ARBA00023002"/>
    </source>
</evidence>
<dbReference type="SUPFAM" id="SSF51735">
    <property type="entry name" value="NAD(P)-binding Rossmann-fold domains"/>
    <property type="match status" value="1"/>
</dbReference>
<dbReference type="Gene3D" id="3.40.50.720">
    <property type="entry name" value="NAD(P)-binding Rossmann-like Domain"/>
    <property type="match status" value="1"/>
</dbReference>
<dbReference type="EMBL" id="GEBQ01007039">
    <property type="protein sequence ID" value="JAT32938.1"/>
    <property type="molecule type" value="Transcribed_RNA"/>
</dbReference>
<dbReference type="AlphaFoldDB" id="A0A1B6MAJ5"/>
<evidence type="ECO:0000256" key="2">
    <source>
        <dbReference type="RuleBase" id="RU000363"/>
    </source>
</evidence>
<keyword evidence="1" id="KW-0560">Oxidoreductase</keyword>